<keyword evidence="2" id="KW-1185">Reference proteome</keyword>
<dbReference type="SFLD" id="SFLDG01129">
    <property type="entry name" value="C1.5:_HAD__Beta-PGM__Phosphata"/>
    <property type="match status" value="1"/>
</dbReference>
<evidence type="ECO:0000313" key="1">
    <source>
        <dbReference type="EMBL" id="CAJ61546.1"/>
    </source>
</evidence>
<dbReference type="InterPro" id="IPR050155">
    <property type="entry name" value="HAD-like_hydrolase_sf"/>
</dbReference>
<dbReference type="EMBL" id="CT573213">
    <property type="protein sequence ID" value="CAJ61546.1"/>
    <property type="molecule type" value="Genomic_DNA"/>
</dbReference>
<name>Q0RLQ8_FRAAA</name>
<accession>Q0RLQ8</accession>
<sequence length="241" mass="25001">MPAEPALILWDVDHTLLSFPGLGRELHARAFQAVVGRPADQIADLAGRTDRAIVVDTLRLNGIDRPESLLPAFYAALPAAAVALDDRMRRTGRVLPGARAALEGLAGDGVVQSVVTGNLPSLARLKLACCGLTDLLDLAVGGYGDDDTDRAVLVALAIKRAQAAHRLTFSPARVVVIGDTVHDVRGARDAGVRAVAVATGATTADTLRAAGPNAVLTDLTSLPTLRTAVYGRTALHGDAVT</sequence>
<dbReference type="KEGG" id="fal:FRAAL2902"/>
<dbReference type="GO" id="GO:0008967">
    <property type="term" value="F:phosphoglycolate phosphatase activity"/>
    <property type="evidence" value="ECO:0007669"/>
    <property type="project" value="TreeGrafter"/>
</dbReference>
<organism evidence="1 2">
    <name type="scientific">Frankia alni (strain DSM 45986 / CECT 9034 / ACN14a)</name>
    <dbReference type="NCBI Taxonomy" id="326424"/>
    <lineage>
        <taxon>Bacteria</taxon>
        <taxon>Bacillati</taxon>
        <taxon>Actinomycetota</taxon>
        <taxon>Actinomycetes</taxon>
        <taxon>Frankiales</taxon>
        <taxon>Frankiaceae</taxon>
        <taxon>Frankia</taxon>
    </lineage>
</organism>
<dbReference type="Pfam" id="PF13242">
    <property type="entry name" value="Hydrolase_like"/>
    <property type="match status" value="1"/>
</dbReference>
<proteinExistence type="predicted"/>
<dbReference type="InterPro" id="IPR023198">
    <property type="entry name" value="PGP-like_dom2"/>
</dbReference>
<dbReference type="SFLD" id="SFLDS00003">
    <property type="entry name" value="Haloacid_Dehalogenase"/>
    <property type="match status" value="1"/>
</dbReference>
<evidence type="ECO:0000313" key="2">
    <source>
        <dbReference type="Proteomes" id="UP000000657"/>
    </source>
</evidence>
<dbReference type="eggNOG" id="COG0546">
    <property type="taxonomic scope" value="Bacteria"/>
</dbReference>
<dbReference type="Proteomes" id="UP000000657">
    <property type="component" value="Chromosome"/>
</dbReference>
<dbReference type="Gene3D" id="3.40.50.1000">
    <property type="entry name" value="HAD superfamily/HAD-like"/>
    <property type="match status" value="1"/>
</dbReference>
<dbReference type="SUPFAM" id="SSF56784">
    <property type="entry name" value="HAD-like"/>
    <property type="match status" value="1"/>
</dbReference>
<dbReference type="STRING" id="326424.FRAAL2902"/>
<dbReference type="InterPro" id="IPR036412">
    <property type="entry name" value="HAD-like_sf"/>
</dbReference>
<gene>
    <name evidence="1" type="ordered locus">FRAAL2902</name>
</gene>
<dbReference type="PANTHER" id="PTHR43434">
    <property type="entry name" value="PHOSPHOGLYCOLATE PHOSPHATASE"/>
    <property type="match status" value="1"/>
</dbReference>
<dbReference type="Gene3D" id="1.10.150.240">
    <property type="entry name" value="Putative phosphatase, domain 2"/>
    <property type="match status" value="1"/>
</dbReference>
<dbReference type="HOGENOM" id="CLU_045011_18_0_11"/>
<dbReference type="RefSeq" id="WP_011604048.1">
    <property type="nucleotide sequence ID" value="NC_008278.1"/>
</dbReference>
<protein>
    <submittedName>
        <fullName evidence="1">Uncharacterized protein</fullName>
    </submittedName>
</protein>
<reference evidence="1 2" key="1">
    <citation type="journal article" date="2007" name="Genome Res.">
        <title>Genome characteristics of facultatively symbiotic Frankia sp. strains reflect host range and host plant biogeography.</title>
        <authorList>
            <person name="Normand P."/>
            <person name="Lapierre P."/>
            <person name="Tisa L.S."/>
            <person name="Gogarten J.P."/>
            <person name="Alloisio N."/>
            <person name="Bagnarol E."/>
            <person name="Bassi C.A."/>
            <person name="Berry A.M."/>
            <person name="Bickhart D.M."/>
            <person name="Choisne N."/>
            <person name="Couloux A."/>
            <person name="Cournoyer B."/>
            <person name="Cruveiller S."/>
            <person name="Daubin V."/>
            <person name="Demange N."/>
            <person name="Francino M.P."/>
            <person name="Goltsman E."/>
            <person name="Huang Y."/>
            <person name="Kopp O.R."/>
            <person name="Labarre L."/>
            <person name="Lapidus A."/>
            <person name="Lavire C."/>
            <person name="Marechal J."/>
            <person name="Martinez M."/>
            <person name="Mastronunzio J.E."/>
            <person name="Mullin B.C."/>
            <person name="Niemann J."/>
            <person name="Pujic P."/>
            <person name="Rawnsley T."/>
            <person name="Rouy Z."/>
            <person name="Schenowitz C."/>
            <person name="Sellstedt A."/>
            <person name="Tavares F."/>
            <person name="Tomkins J.P."/>
            <person name="Vallenet D."/>
            <person name="Valverde C."/>
            <person name="Wall L.G."/>
            <person name="Wang Y."/>
            <person name="Medigue C."/>
            <person name="Benson D.R."/>
        </authorList>
    </citation>
    <scope>NUCLEOTIDE SEQUENCE [LARGE SCALE GENOMIC DNA]</scope>
    <source>
        <strain evidence="2">DSM 45986 / CECT 9034 / ACN14a</strain>
    </source>
</reference>
<dbReference type="GO" id="GO:0006281">
    <property type="term" value="P:DNA repair"/>
    <property type="evidence" value="ECO:0007669"/>
    <property type="project" value="TreeGrafter"/>
</dbReference>
<dbReference type="AlphaFoldDB" id="Q0RLQ8"/>
<dbReference type="InterPro" id="IPR023214">
    <property type="entry name" value="HAD_sf"/>
</dbReference>
<dbReference type="OrthoDB" id="9781769at2"/>
<dbReference type="PANTHER" id="PTHR43434:SF1">
    <property type="entry name" value="PHOSPHOGLYCOLATE PHOSPHATASE"/>
    <property type="match status" value="1"/>
</dbReference>